<feature type="compositionally biased region" description="Polar residues" evidence="4">
    <location>
        <begin position="45"/>
        <end position="58"/>
    </location>
</feature>
<dbReference type="InterPro" id="IPR008936">
    <property type="entry name" value="Rho_GTPase_activation_prot"/>
</dbReference>
<dbReference type="SMART" id="SM00324">
    <property type="entry name" value="RhoGAP"/>
    <property type="match status" value="1"/>
</dbReference>
<gene>
    <name evidence="7" type="ORF">yc1106_09930</name>
</gene>
<dbReference type="OrthoDB" id="437889at2759"/>
<evidence type="ECO:0000313" key="8">
    <source>
        <dbReference type="Proteomes" id="UP001056012"/>
    </source>
</evidence>
<dbReference type="PROSITE" id="PS51741">
    <property type="entry name" value="F_BAR"/>
    <property type="match status" value="1"/>
</dbReference>
<proteinExistence type="predicted"/>
<dbReference type="InterPro" id="IPR000198">
    <property type="entry name" value="RhoGAP_dom"/>
</dbReference>
<keyword evidence="8" id="KW-1185">Reference proteome</keyword>
<dbReference type="InterPro" id="IPR001060">
    <property type="entry name" value="FCH_dom"/>
</dbReference>
<sequence>MASESAPTLPPMESTDTFNPEFNSASDPPKDGALTSPTDEPAPTSPDQRTAPQDAHTQQRVHEILHSDVGVATLLNRLKASIASARDFAGFLKRRGALEEEHAGSLKKLSRMTLDGVRKPDTRHESYQTQFEQVLHANERIADNGTQFGLALHAMHENLLQLANKMDGNRKTWKQQGLSAENKVQEAERLAEKAKAKYDQLAEDLDRVKTGDTGAGRKFGLKGPKSAAQHEEDLQRKTQAADQDYSSKVQTAQALRKELVATLRPQAVSALLDLIKETDAALTMEMQKFASFNEKLVVNNGQVVTPQPLKGSTAHPPPSINQLIYQINNERDFEEFVLSQGSKGPLSKSELQYVKHPTQSQTRSHPTAPAGNGRPSMQLQSQPPPPTFSMPQSEPNPTSPLQPTITHVESSQQPSFGSFSQPPPLSMPHQAPQPQPAPYPTGPYSPTTQKAYPPADYPRGPAGQATAQQTSGVLYNSSQPPVNPVFGVTLEELFRRDGSPVPMVVYQCIQAVDLYGLEVEGIYRIPGTSSHIQQMKALFDSDASQVDFRNPESFQHDVNSVAGLLKQFFRELPDPLLTREFYGKYIDAARIDDDTMRRDSMHALINALPDPNYATLRALVLHLHRVQQSSEINRMSTANLAICWAPSIMGPHKGSNMADAGLQARVIITILDNALQIFDED</sequence>
<feature type="coiled-coil region" evidence="3">
    <location>
        <begin position="177"/>
        <end position="211"/>
    </location>
</feature>
<feature type="compositionally biased region" description="Pro residues" evidence="4">
    <location>
        <begin position="421"/>
        <end position="443"/>
    </location>
</feature>
<dbReference type="SMART" id="SM00055">
    <property type="entry name" value="FCH"/>
    <property type="match status" value="1"/>
</dbReference>
<organism evidence="7 8">
    <name type="scientific">Curvularia clavata</name>
    <dbReference type="NCBI Taxonomy" id="95742"/>
    <lineage>
        <taxon>Eukaryota</taxon>
        <taxon>Fungi</taxon>
        <taxon>Dikarya</taxon>
        <taxon>Ascomycota</taxon>
        <taxon>Pezizomycotina</taxon>
        <taxon>Dothideomycetes</taxon>
        <taxon>Pleosporomycetidae</taxon>
        <taxon>Pleosporales</taxon>
        <taxon>Pleosporineae</taxon>
        <taxon>Pleosporaceae</taxon>
        <taxon>Curvularia</taxon>
    </lineage>
</organism>
<feature type="domain" description="Rho-GAP" evidence="5">
    <location>
        <begin position="488"/>
        <end position="678"/>
    </location>
</feature>
<feature type="region of interest" description="Disordered" evidence="4">
    <location>
        <begin position="353"/>
        <end position="468"/>
    </location>
</feature>
<evidence type="ECO:0000256" key="3">
    <source>
        <dbReference type="SAM" id="Coils"/>
    </source>
</evidence>
<feature type="compositionally biased region" description="Low complexity" evidence="4">
    <location>
        <begin position="410"/>
        <end position="420"/>
    </location>
</feature>
<name>A0A9Q9DYI8_CURCL</name>
<dbReference type="GO" id="GO:0007165">
    <property type="term" value="P:signal transduction"/>
    <property type="evidence" value="ECO:0007669"/>
    <property type="project" value="InterPro"/>
</dbReference>
<evidence type="ECO:0000259" key="5">
    <source>
        <dbReference type="PROSITE" id="PS50238"/>
    </source>
</evidence>
<dbReference type="PANTHER" id="PTHR23176">
    <property type="entry name" value="RHO/RAC/CDC GTPASE-ACTIVATING PROTEIN"/>
    <property type="match status" value="1"/>
</dbReference>
<dbReference type="SUPFAM" id="SSF48350">
    <property type="entry name" value="GTPase activation domain, GAP"/>
    <property type="match status" value="1"/>
</dbReference>
<dbReference type="SUPFAM" id="SSF103657">
    <property type="entry name" value="BAR/IMD domain-like"/>
    <property type="match status" value="1"/>
</dbReference>
<dbReference type="AlphaFoldDB" id="A0A9Q9DYI8"/>
<keyword evidence="1" id="KW-0343">GTPase activation</keyword>
<accession>A0A9Q9DYI8</accession>
<evidence type="ECO:0000259" key="6">
    <source>
        <dbReference type="PROSITE" id="PS51741"/>
    </source>
</evidence>
<feature type="domain" description="F-BAR" evidence="6">
    <location>
        <begin position="57"/>
        <end position="325"/>
    </location>
</feature>
<protein>
    <submittedName>
        <fullName evidence="7">Uncharacterized protein</fullName>
    </submittedName>
</protein>
<dbReference type="Gene3D" id="1.20.1270.60">
    <property type="entry name" value="Arfaptin homology (AH) domain/BAR domain"/>
    <property type="match status" value="1"/>
</dbReference>
<dbReference type="InterPro" id="IPR050729">
    <property type="entry name" value="Rho-GAP"/>
</dbReference>
<feature type="compositionally biased region" description="Polar residues" evidence="4">
    <location>
        <begin position="14"/>
        <end position="26"/>
    </location>
</feature>
<dbReference type="InterPro" id="IPR031160">
    <property type="entry name" value="F_BAR_dom"/>
</dbReference>
<keyword evidence="2 3" id="KW-0175">Coiled coil</keyword>
<evidence type="ECO:0000256" key="1">
    <source>
        <dbReference type="ARBA" id="ARBA00022468"/>
    </source>
</evidence>
<reference evidence="7" key="1">
    <citation type="submission" date="2021-12" db="EMBL/GenBank/DDBJ databases">
        <title>Curvularia clavata genome.</title>
        <authorList>
            <person name="Cao Y."/>
        </authorList>
    </citation>
    <scope>NUCLEOTIDE SEQUENCE</scope>
    <source>
        <strain evidence="7">Yc1106</strain>
    </source>
</reference>
<dbReference type="VEuPathDB" id="FungiDB:yc1106_09930"/>
<dbReference type="EMBL" id="CP089281">
    <property type="protein sequence ID" value="USP82656.1"/>
    <property type="molecule type" value="Genomic_DNA"/>
</dbReference>
<feature type="region of interest" description="Disordered" evidence="4">
    <location>
        <begin position="1"/>
        <end position="58"/>
    </location>
</feature>
<dbReference type="InterPro" id="IPR027267">
    <property type="entry name" value="AH/BAR_dom_sf"/>
</dbReference>
<dbReference type="Gene3D" id="1.10.555.10">
    <property type="entry name" value="Rho GTPase activation protein"/>
    <property type="match status" value="1"/>
</dbReference>
<feature type="region of interest" description="Disordered" evidence="4">
    <location>
        <begin position="212"/>
        <end position="245"/>
    </location>
</feature>
<evidence type="ECO:0000256" key="4">
    <source>
        <dbReference type="SAM" id="MobiDB-lite"/>
    </source>
</evidence>
<dbReference type="PROSITE" id="PS50238">
    <property type="entry name" value="RHOGAP"/>
    <property type="match status" value="1"/>
</dbReference>
<dbReference type="Pfam" id="PF00611">
    <property type="entry name" value="FCH"/>
    <property type="match status" value="1"/>
</dbReference>
<dbReference type="GO" id="GO:0005096">
    <property type="term" value="F:GTPase activator activity"/>
    <property type="evidence" value="ECO:0007669"/>
    <property type="project" value="UniProtKB-KW"/>
</dbReference>
<evidence type="ECO:0000313" key="7">
    <source>
        <dbReference type="EMBL" id="USP82656.1"/>
    </source>
</evidence>
<evidence type="ECO:0000256" key="2">
    <source>
        <dbReference type="PROSITE-ProRule" id="PRU01077"/>
    </source>
</evidence>
<dbReference type="Proteomes" id="UP001056012">
    <property type="component" value="Chromosome 8"/>
</dbReference>
<dbReference type="CDD" id="cd07652">
    <property type="entry name" value="F-BAR_Rgd1"/>
    <property type="match status" value="1"/>
</dbReference>
<dbReference type="PANTHER" id="PTHR23176:SF136">
    <property type="entry name" value="RHO GTPASE ACTIVATOR (RGD1)"/>
    <property type="match status" value="1"/>
</dbReference>
<dbReference type="Pfam" id="PF00620">
    <property type="entry name" value="RhoGAP"/>
    <property type="match status" value="1"/>
</dbReference>
<feature type="compositionally biased region" description="Polar residues" evidence="4">
    <location>
        <begin position="389"/>
        <end position="409"/>
    </location>
</feature>
<dbReference type="FunFam" id="1.20.1270.60:FF:000063">
    <property type="entry name" value="Rho GTPase activator"/>
    <property type="match status" value="1"/>
</dbReference>
<dbReference type="GO" id="GO:0005938">
    <property type="term" value="C:cell cortex"/>
    <property type="evidence" value="ECO:0007669"/>
    <property type="project" value="UniProtKB-ARBA"/>
</dbReference>